<keyword evidence="2" id="KW-1185">Reference proteome</keyword>
<accession>A0A078B4H3</accession>
<dbReference type="InParanoid" id="A0A078B4H3"/>
<organism evidence="1 2">
    <name type="scientific">Stylonychia lemnae</name>
    <name type="common">Ciliate</name>
    <dbReference type="NCBI Taxonomy" id="5949"/>
    <lineage>
        <taxon>Eukaryota</taxon>
        <taxon>Sar</taxon>
        <taxon>Alveolata</taxon>
        <taxon>Ciliophora</taxon>
        <taxon>Intramacronucleata</taxon>
        <taxon>Spirotrichea</taxon>
        <taxon>Stichotrichia</taxon>
        <taxon>Sporadotrichida</taxon>
        <taxon>Oxytrichidae</taxon>
        <taxon>Stylonychinae</taxon>
        <taxon>Stylonychia</taxon>
    </lineage>
</organism>
<dbReference type="Proteomes" id="UP000039865">
    <property type="component" value="Unassembled WGS sequence"/>
</dbReference>
<evidence type="ECO:0000313" key="2">
    <source>
        <dbReference type="Proteomes" id="UP000039865"/>
    </source>
</evidence>
<reference evidence="1 2" key="1">
    <citation type="submission" date="2014-06" db="EMBL/GenBank/DDBJ databases">
        <authorList>
            <person name="Swart Estienne"/>
        </authorList>
    </citation>
    <scope>NUCLEOTIDE SEQUENCE [LARGE SCALE GENOMIC DNA]</scope>
    <source>
        <strain evidence="1 2">130c</strain>
    </source>
</reference>
<protein>
    <submittedName>
        <fullName evidence="1">Uncharacterized protein</fullName>
    </submittedName>
</protein>
<evidence type="ECO:0000313" key="1">
    <source>
        <dbReference type="EMBL" id="CDW89171.1"/>
    </source>
</evidence>
<name>A0A078B4H3_STYLE</name>
<sequence length="186" mass="22064">MWVSERKAIDQEAYSQVVKLQSGIMDLLYQQKISKQNYKIFVKQILELANILLVLSQFPLQRTPIMKHYFKKTILNTCTNLQIQMSPFYLLKNILSRIRSVKNFIWEELKIVNEEDRVKMDNFNEFQDLEKSLDCLNKLDDKDQSQLAKQLVELDIYIYDKVDLSSNLDLKVIQAMNERAKIPIKK</sequence>
<dbReference type="EMBL" id="CCKQ01017306">
    <property type="protein sequence ID" value="CDW89171.1"/>
    <property type="molecule type" value="Genomic_DNA"/>
</dbReference>
<gene>
    <name evidence="1" type="primary">Contig5927.g6351</name>
    <name evidence="1" type="ORF">STYLEM_18302</name>
</gene>
<proteinExistence type="predicted"/>
<dbReference type="AlphaFoldDB" id="A0A078B4H3"/>